<evidence type="ECO:0000313" key="2">
    <source>
        <dbReference type="Proteomes" id="UP001163324"/>
    </source>
</evidence>
<sequence length="88" mass="9712">MVSPTPFRAAEFKSNYGPKYSFQPNVMGYNGKQLFRVAVRSASYGGAAGIALLFYASGIPRVQTDILQKVPFIGNYFIKEINPADNPF</sequence>
<proteinExistence type="predicted"/>
<accession>A0ACC0VDK0</accession>
<dbReference type="EMBL" id="CM047940">
    <property type="protein sequence ID" value="KAI9903843.1"/>
    <property type="molecule type" value="Genomic_DNA"/>
</dbReference>
<gene>
    <name evidence="1" type="ORF">N3K66_000372</name>
</gene>
<evidence type="ECO:0000313" key="1">
    <source>
        <dbReference type="EMBL" id="KAI9903843.1"/>
    </source>
</evidence>
<organism evidence="1 2">
    <name type="scientific">Trichothecium roseum</name>
    <dbReference type="NCBI Taxonomy" id="47278"/>
    <lineage>
        <taxon>Eukaryota</taxon>
        <taxon>Fungi</taxon>
        <taxon>Dikarya</taxon>
        <taxon>Ascomycota</taxon>
        <taxon>Pezizomycotina</taxon>
        <taxon>Sordariomycetes</taxon>
        <taxon>Hypocreomycetidae</taxon>
        <taxon>Hypocreales</taxon>
        <taxon>Hypocreales incertae sedis</taxon>
        <taxon>Trichothecium</taxon>
    </lineage>
</organism>
<dbReference type="Proteomes" id="UP001163324">
    <property type="component" value="Chromosome 1"/>
</dbReference>
<reference evidence="1" key="1">
    <citation type="submission" date="2022-10" db="EMBL/GenBank/DDBJ databases">
        <title>Complete Genome of Trichothecium roseum strain YXFP-22015, a Plant Pathogen Isolated from Citrus.</title>
        <authorList>
            <person name="Wang Y."/>
            <person name="Zhu L."/>
        </authorList>
    </citation>
    <scope>NUCLEOTIDE SEQUENCE</scope>
    <source>
        <strain evidence="1">YXFP-22015</strain>
    </source>
</reference>
<name>A0ACC0VDK0_9HYPO</name>
<protein>
    <submittedName>
        <fullName evidence="1">Uncharacterized protein</fullName>
    </submittedName>
</protein>
<comment type="caution">
    <text evidence="1">The sequence shown here is derived from an EMBL/GenBank/DDBJ whole genome shotgun (WGS) entry which is preliminary data.</text>
</comment>
<keyword evidence="2" id="KW-1185">Reference proteome</keyword>